<evidence type="ECO:0000313" key="1">
    <source>
        <dbReference type="EMBL" id="KAK3947988.1"/>
    </source>
</evidence>
<name>A0AAN6SCC6_9PEZI</name>
<comment type="caution">
    <text evidence="1">The sequence shown here is derived from an EMBL/GenBank/DDBJ whole genome shotgun (WGS) entry which is preliminary data.</text>
</comment>
<protein>
    <submittedName>
        <fullName evidence="1">Uncharacterized protein</fullName>
    </submittedName>
</protein>
<evidence type="ECO:0000313" key="2">
    <source>
        <dbReference type="Proteomes" id="UP001303222"/>
    </source>
</evidence>
<keyword evidence="2" id="KW-1185">Reference proteome</keyword>
<dbReference type="Proteomes" id="UP001303222">
    <property type="component" value="Unassembled WGS sequence"/>
</dbReference>
<dbReference type="EMBL" id="MU859293">
    <property type="protein sequence ID" value="KAK3947988.1"/>
    <property type="molecule type" value="Genomic_DNA"/>
</dbReference>
<gene>
    <name evidence="1" type="ORF">QBC32DRAFT_318274</name>
</gene>
<accession>A0AAN6SCC6</accession>
<reference evidence="1" key="1">
    <citation type="journal article" date="2023" name="Mol. Phylogenet. Evol.">
        <title>Genome-scale phylogeny and comparative genomics of the fungal order Sordariales.</title>
        <authorList>
            <person name="Hensen N."/>
            <person name="Bonometti L."/>
            <person name="Westerberg I."/>
            <person name="Brannstrom I.O."/>
            <person name="Guillou S."/>
            <person name="Cros-Aarteil S."/>
            <person name="Calhoun S."/>
            <person name="Haridas S."/>
            <person name="Kuo A."/>
            <person name="Mondo S."/>
            <person name="Pangilinan J."/>
            <person name="Riley R."/>
            <person name="LaButti K."/>
            <person name="Andreopoulos B."/>
            <person name="Lipzen A."/>
            <person name="Chen C."/>
            <person name="Yan M."/>
            <person name="Daum C."/>
            <person name="Ng V."/>
            <person name="Clum A."/>
            <person name="Steindorff A."/>
            <person name="Ohm R.A."/>
            <person name="Martin F."/>
            <person name="Silar P."/>
            <person name="Natvig D.O."/>
            <person name="Lalanne C."/>
            <person name="Gautier V."/>
            <person name="Ament-Velasquez S.L."/>
            <person name="Kruys A."/>
            <person name="Hutchinson M.I."/>
            <person name="Powell A.J."/>
            <person name="Barry K."/>
            <person name="Miller A.N."/>
            <person name="Grigoriev I.V."/>
            <person name="Debuchy R."/>
            <person name="Gladieux P."/>
            <person name="Hiltunen Thoren M."/>
            <person name="Johannesson H."/>
        </authorList>
    </citation>
    <scope>NUCLEOTIDE SEQUENCE</scope>
    <source>
        <strain evidence="1">CBS 626.80</strain>
    </source>
</reference>
<proteinExistence type="predicted"/>
<organism evidence="1 2">
    <name type="scientific">Pseudoneurospora amorphoporcata</name>
    <dbReference type="NCBI Taxonomy" id="241081"/>
    <lineage>
        <taxon>Eukaryota</taxon>
        <taxon>Fungi</taxon>
        <taxon>Dikarya</taxon>
        <taxon>Ascomycota</taxon>
        <taxon>Pezizomycotina</taxon>
        <taxon>Sordariomycetes</taxon>
        <taxon>Sordariomycetidae</taxon>
        <taxon>Sordariales</taxon>
        <taxon>Sordariaceae</taxon>
        <taxon>Pseudoneurospora</taxon>
    </lineage>
</organism>
<sequence length="110" mass="11502">MITAQTLAGCIPSKSLLNNSHPHRQIQILHDSKHRGIEDTSTVAAGATVSHVLSTEQEALSSASSSAHSGSSAATRALPLFWVINIPEHSIVILGIEESPKEARFGGAPA</sequence>
<reference evidence="1" key="2">
    <citation type="submission" date="2023-06" db="EMBL/GenBank/DDBJ databases">
        <authorList>
            <consortium name="Lawrence Berkeley National Laboratory"/>
            <person name="Mondo S.J."/>
            <person name="Hensen N."/>
            <person name="Bonometti L."/>
            <person name="Westerberg I."/>
            <person name="Brannstrom I.O."/>
            <person name="Guillou S."/>
            <person name="Cros-Aarteil S."/>
            <person name="Calhoun S."/>
            <person name="Haridas S."/>
            <person name="Kuo A."/>
            <person name="Pangilinan J."/>
            <person name="Riley R."/>
            <person name="Labutti K."/>
            <person name="Andreopoulos B."/>
            <person name="Lipzen A."/>
            <person name="Chen C."/>
            <person name="Yanf M."/>
            <person name="Daum C."/>
            <person name="Ng V."/>
            <person name="Clum A."/>
            <person name="Steindorff A."/>
            <person name="Ohm R."/>
            <person name="Martin F."/>
            <person name="Silar P."/>
            <person name="Natvig D."/>
            <person name="Lalanne C."/>
            <person name="Gautier V."/>
            <person name="Ament-Velasquez S.L."/>
            <person name="Kruys A."/>
            <person name="Hutchinson M.I."/>
            <person name="Powell A.J."/>
            <person name="Barry K."/>
            <person name="Miller A.N."/>
            <person name="Grigoriev I.V."/>
            <person name="Debuchy R."/>
            <person name="Gladieux P."/>
            <person name="Thoren M.H."/>
            <person name="Johannesson H."/>
        </authorList>
    </citation>
    <scope>NUCLEOTIDE SEQUENCE</scope>
    <source>
        <strain evidence="1">CBS 626.80</strain>
    </source>
</reference>
<dbReference type="AlphaFoldDB" id="A0AAN6SCC6"/>